<dbReference type="STRING" id="36166.T1GUW8"/>
<comment type="function">
    <text evidence="2">May be involved in the metabolism of insect hormones and in the breakdown of synthetic insecticides.</text>
</comment>
<keyword evidence="6" id="KW-0349">Heme</keyword>
<proteinExistence type="inferred from homology"/>
<evidence type="ECO:0008006" key="17">
    <source>
        <dbReference type="Google" id="ProtNLM"/>
    </source>
</evidence>
<evidence type="ECO:0000256" key="3">
    <source>
        <dbReference type="ARBA" id="ARBA00004174"/>
    </source>
</evidence>
<dbReference type="EMBL" id="CAQQ02014182">
    <property type="status" value="NOT_ANNOTATED_CDS"/>
    <property type="molecule type" value="Genomic_DNA"/>
</dbReference>
<organism evidence="15 16">
    <name type="scientific">Megaselia scalaris</name>
    <name type="common">Humpbacked fly</name>
    <name type="synonym">Phora scalaris</name>
    <dbReference type="NCBI Taxonomy" id="36166"/>
    <lineage>
        <taxon>Eukaryota</taxon>
        <taxon>Metazoa</taxon>
        <taxon>Ecdysozoa</taxon>
        <taxon>Arthropoda</taxon>
        <taxon>Hexapoda</taxon>
        <taxon>Insecta</taxon>
        <taxon>Pterygota</taxon>
        <taxon>Neoptera</taxon>
        <taxon>Endopterygota</taxon>
        <taxon>Diptera</taxon>
        <taxon>Brachycera</taxon>
        <taxon>Muscomorpha</taxon>
        <taxon>Platypezoidea</taxon>
        <taxon>Phoridae</taxon>
        <taxon>Megaseliini</taxon>
        <taxon>Megaselia</taxon>
    </lineage>
</organism>
<keyword evidence="14" id="KW-0812">Transmembrane</keyword>
<keyword evidence="14" id="KW-1133">Transmembrane helix</keyword>
<dbReference type="HOGENOM" id="CLU_001570_5_8_1"/>
<evidence type="ECO:0000256" key="4">
    <source>
        <dbReference type="ARBA" id="ARBA00004406"/>
    </source>
</evidence>
<keyword evidence="10" id="KW-0560">Oxidoreductase</keyword>
<evidence type="ECO:0000256" key="5">
    <source>
        <dbReference type="ARBA" id="ARBA00010617"/>
    </source>
</evidence>
<evidence type="ECO:0000313" key="16">
    <source>
        <dbReference type="Proteomes" id="UP000015102"/>
    </source>
</evidence>
<dbReference type="GO" id="GO:0005506">
    <property type="term" value="F:iron ion binding"/>
    <property type="evidence" value="ECO:0007669"/>
    <property type="project" value="InterPro"/>
</dbReference>
<evidence type="ECO:0000256" key="11">
    <source>
        <dbReference type="ARBA" id="ARBA00023004"/>
    </source>
</evidence>
<dbReference type="EnsemblMetazoa" id="MESCA007540-RA">
    <property type="protein sequence ID" value="MESCA007540-PA"/>
    <property type="gene ID" value="MESCA007540"/>
</dbReference>
<reference evidence="15" key="2">
    <citation type="submission" date="2015-06" db="UniProtKB">
        <authorList>
            <consortium name="EnsemblMetazoa"/>
        </authorList>
    </citation>
    <scope>IDENTIFICATION</scope>
</reference>
<dbReference type="AlphaFoldDB" id="T1GUW8"/>
<name>T1GUW8_MEGSC</name>
<evidence type="ECO:0000256" key="7">
    <source>
        <dbReference type="ARBA" id="ARBA00022723"/>
    </source>
</evidence>
<feature type="transmembrane region" description="Helical" evidence="14">
    <location>
        <begin position="6"/>
        <end position="31"/>
    </location>
</feature>
<dbReference type="GO" id="GO:0020037">
    <property type="term" value="F:heme binding"/>
    <property type="evidence" value="ECO:0007669"/>
    <property type="project" value="InterPro"/>
</dbReference>
<accession>T1GUW8</accession>
<keyword evidence="8" id="KW-0256">Endoplasmic reticulum</keyword>
<dbReference type="Pfam" id="PF00067">
    <property type="entry name" value="p450"/>
    <property type="match status" value="1"/>
</dbReference>
<dbReference type="GO" id="GO:0016705">
    <property type="term" value="F:oxidoreductase activity, acting on paired donors, with incorporation or reduction of molecular oxygen"/>
    <property type="evidence" value="ECO:0007669"/>
    <property type="project" value="InterPro"/>
</dbReference>
<dbReference type="InterPro" id="IPR036396">
    <property type="entry name" value="Cyt_P450_sf"/>
</dbReference>
<evidence type="ECO:0000256" key="9">
    <source>
        <dbReference type="ARBA" id="ARBA00022848"/>
    </source>
</evidence>
<dbReference type="InterPro" id="IPR050476">
    <property type="entry name" value="Insect_CytP450_Detox"/>
</dbReference>
<dbReference type="Gene3D" id="1.10.630.10">
    <property type="entry name" value="Cytochrome P450"/>
    <property type="match status" value="1"/>
</dbReference>
<dbReference type="Proteomes" id="UP000015102">
    <property type="component" value="Unassembled WGS sequence"/>
</dbReference>
<keyword evidence="7" id="KW-0479">Metal-binding</keyword>
<evidence type="ECO:0000256" key="13">
    <source>
        <dbReference type="ARBA" id="ARBA00023136"/>
    </source>
</evidence>
<protein>
    <recommendedName>
        <fullName evidence="17">Cytochrome P450</fullName>
    </recommendedName>
</protein>
<keyword evidence="13 14" id="KW-0472">Membrane</keyword>
<dbReference type="InterPro" id="IPR001128">
    <property type="entry name" value="Cyt_P450"/>
</dbReference>
<dbReference type="GO" id="GO:0005789">
    <property type="term" value="C:endoplasmic reticulum membrane"/>
    <property type="evidence" value="ECO:0007669"/>
    <property type="project" value="UniProtKB-SubCell"/>
</dbReference>
<dbReference type="OMA" id="RVEWISF"/>
<evidence type="ECO:0000313" key="15">
    <source>
        <dbReference type="EnsemblMetazoa" id="MESCA007540-PA"/>
    </source>
</evidence>
<dbReference type="GO" id="GO:0004497">
    <property type="term" value="F:monooxygenase activity"/>
    <property type="evidence" value="ECO:0007669"/>
    <property type="project" value="UniProtKB-KW"/>
</dbReference>
<reference evidence="16" key="1">
    <citation type="submission" date="2013-02" db="EMBL/GenBank/DDBJ databases">
        <authorList>
            <person name="Hughes D."/>
        </authorList>
    </citation>
    <scope>NUCLEOTIDE SEQUENCE</scope>
    <source>
        <strain>Durham</strain>
        <strain evidence="16">NC isolate 2 -- Noor lab</strain>
    </source>
</reference>
<keyword evidence="12" id="KW-0503">Monooxygenase</keyword>
<dbReference type="PANTHER" id="PTHR24292:SF84">
    <property type="entry name" value="CYTOCHROME P450 28A5-RELATED"/>
    <property type="match status" value="1"/>
</dbReference>
<evidence type="ECO:0000256" key="8">
    <source>
        <dbReference type="ARBA" id="ARBA00022824"/>
    </source>
</evidence>
<evidence type="ECO:0000256" key="2">
    <source>
        <dbReference type="ARBA" id="ARBA00003690"/>
    </source>
</evidence>
<evidence type="ECO:0000256" key="6">
    <source>
        <dbReference type="ARBA" id="ARBA00022617"/>
    </source>
</evidence>
<keyword evidence="9" id="KW-0492">Microsome</keyword>
<evidence type="ECO:0000256" key="12">
    <source>
        <dbReference type="ARBA" id="ARBA00023033"/>
    </source>
</evidence>
<evidence type="ECO:0000256" key="14">
    <source>
        <dbReference type="SAM" id="Phobius"/>
    </source>
</evidence>
<comment type="similarity">
    <text evidence="5">Belongs to the cytochrome P450 family.</text>
</comment>
<evidence type="ECO:0000256" key="1">
    <source>
        <dbReference type="ARBA" id="ARBA00001971"/>
    </source>
</evidence>
<keyword evidence="16" id="KW-1185">Reference proteome</keyword>
<dbReference type="SUPFAM" id="SSF48264">
    <property type="entry name" value="Cytochrome P450"/>
    <property type="match status" value="1"/>
</dbReference>
<dbReference type="PANTHER" id="PTHR24292">
    <property type="entry name" value="CYTOCHROME P450"/>
    <property type="match status" value="1"/>
</dbReference>
<sequence length="264" mass="30512">MSSPIVWYVTQAVGIPVGVLSILAVVFYLYLTWKFDYWVKRGVNGPKPKPLFGNFPGIVTSRRNFVYELDDVYKKYKGRERFVGVFTTRQPQIMLIEPDLIQKILISDFRSFLNNEASRWTNREVEPISGVNPFVLTDETWKEKRAEIVQGLTISKIKSSYPILKNVCKKLTAYIKEHEDYSKVGFDTNDLALRYTGEVVCDLVWGFEAGSFKSKENCTFVETSKKTISQTYYSTMFYYASQVLPFIRNSTPYDSFQLNLIGSF</sequence>
<comment type="cofactor">
    <cofactor evidence="1">
        <name>heme</name>
        <dbReference type="ChEBI" id="CHEBI:30413"/>
    </cofactor>
</comment>
<evidence type="ECO:0000256" key="10">
    <source>
        <dbReference type="ARBA" id="ARBA00023002"/>
    </source>
</evidence>
<comment type="subcellular location">
    <subcellularLocation>
        <location evidence="4">Endoplasmic reticulum membrane</location>
        <topology evidence="4">Peripheral membrane protein</topology>
    </subcellularLocation>
    <subcellularLocation>
        <location evidence="3">Microsome membrane</location>
        <topology evidence="3">Peripheral membrane protein</topology>
    </subcellularLocation>
</comment>
<keyword evidence="11" id="KW-0408">Iron</keyword>